<evidence type="ECO:0008006" key="3">
    <source>
        <dbReference type="Google" id="ProtNLM"/>
    </source>
</evidence>
<dbReference type="AlphaFoldDB" id="A0A286G081"/>
<proteinExistence type="predicted"/>
<evidence type="ECO:0000313" key="1">
    <source>
        <dbReference type="EMBL" id="SOD88589.1"/>
    </source>
</evidence>
<dbReference type="RefSeq" id="WP_097126369.1">
    <property type="nucleotide sequence ID" value="NZ_OCNH01000002.1"/>
</dbReference>
<dbReference type="InterPro" id="IPR025427">
    <property type="entry name" value="DUF4160"/>
</dbReference>
<protein>
    <recommendedName>
        <fullName evidence="3">DUF4160 domain-containing protein</fullName>
    </recommendedName>
</protein>
<reference evidence="2" key="1">
    <citation type="submission" date="2017-09" db="EMBL/GenBank/DDBJ databases">
        <authorList>
            <person name="Varghese N."/>
            <person name="Submissions S."/>
        </authorList>
    </citation>
    <scope>NUCLEOTIDE SEQUENCE [LARGE SCALE GENOMIC DNA]</scope>
    <source>
        <strain evidence="2">DSM 29961</strain>
    </source>
</reference>
<keyword evidence="2" id="KW-1185">Reference proteome</keyword>
<dbReference type="Pfam" id="PF13711">
    <property type="entry name" value="DUF4160"/>
    <property type="match status" value="1"/>
</dbReference>
<organism evidence="1 2">
    <name type="scientific">Spirosoma fluviale</name>
    <dbReference type="NCBI Taxonomy" id="1597977"/>
    <lineage>
        <taxon>Bacteria</taxon>
        <taxon>Pseudomonadati</taxon>
        <taxon>Bacteroidota</taxon>
        <taxon>Cytophagia</taxon>
        <taxon>Cytophagales</taxon>
        <taxon>Cytophagaceae</taxon>
        <taxon>Spirosoma</taxon>
    </lineage>
</organism>
<dbReference type="Proteomes" id="UP000219452">
    <property type="component" value="Unassembled WGS sequence"/>
</dbReference>
<dbReference type="OrthoDB" id="122670at2"/>
<name>A0A286G081_9BACT</name>
<dbReference type="EMBL" id="OCNH01000002">
    <property type="protein sequence ID" value="SOD88589.1"/>
    <property type="molecule type" value="Genomic_DNA"/>
</dbReference>
<sequence>MPKFFELYGWRFFAVMFDLLNEPFHIHVTDKGKKECKYWVTPEGAFQLAFNRGFSRHELRKIEKAITMHASQVIDQYQIYCYENGIQPDYKTLTR</sequence>
<evidence type="ECO:0000313" key="2">
    <source>
        <dbReference type="Proteomes" id="UP000219452"/>
    </source>
</evidence>
<accession>A0A286G081</accession>
<gene>
    <name evidence="1" type="ORF">SAMN06269250_2743</name>
</gene>